<dbReference type="Pfam" id="PF06441">
    <property type="entry name" value="EHN"/>
    <property type="match status" value="1"/>
</dbReference>
<evidence type="ECO:0000256" key="3">
    <source>
        <dbReference type="ARBA" id="ARBA00010088"/>
    </source>
</evidence>
<sequence>MGFGLWAPAITVVIAVTVGLVGFVLLKDGELPTLQENQFWGPASRKAAGKEDKSIRSFQINISEKVVTDLKTRLKLEIASVDERVADPLDGVAFQWGVHKKFLKKVQDYWLNKYDWRARETLLNKYPNFKTTISGLEIHFQHVKPQKKGKKGTRALLLLHGWPGSFVEYQKLIPQLVEPKDSEINFELVIPSLPGFGFSEASSRAGLGPPEIAQIMRTLMLRLGHQKFYVQGGDWGSMIAGDMATIYKDNILGAHMSMCFSFHPRSILKFGAALALPQFLLDDDDRAQFSPLMRVITNHIRETGYLHLQATKSDTLGIALSYSPSGLASYILEKFSFWTDENSLAKEDGGILKTFDLDTLLDNVMIHWVGKSSTTFLRIYAETLNPLTSTQLSLDSVPTSVPVSCRNYPKELLAQPRFALTDKFQNLVRFTRAKTGGHFSALEVPTDLAADIVTSLNLIDVSYRIDIDVD</sequence>
<dbReference type="PANTHER" id="PTHR21661">
    <property type="entry name" value="EPOXIDE HYDROLASE 1-RELATED"/>
    <property type="match status" value="1"/>
</dbReference>
<keyword evidence="6 7" id="KW-0472">Membrane</keyword>
<keyword evidence="5 6" id="KW-0378">Hydrolase</keyword>
<organism evidence="9 10">
    <name type="scientific">Orchesella dallaii</name>
    <dbReference type="NCBI Taxonomy" id="48710"/>
    <lineage>
        <taxon>Eukaryota</taxon>
        <taxon>Metazoa</taxon>
        <taxon>Ecdysozoa</taxon>
        <taxon>Arthropoda</taxon>
        <taxon>Hexapoda</taxon>
        <taxon>Collembola</taxon>
        <taxon>Entomobryomorpha</taxon>
        <taxon>Entomobryoidea</taxon>
        <taxon>Orchesellidae</taxon>
        <taxon>Orchesellinae</taxon>
        <taxon>Orchesella</taxon>
    </lineage>
</organism>
<proteinExistence type="inferred from homology"/>
<dbReference type="EMBL" id="CAXLJM020000007">
    <property type="protein sequence ID" value="CAL8074025.1"/>
    <property type="molecule type" value="Genomic_DNA"/>
</dbReference>
<gene>
    <name evidence="9" type="ORF">ODALV1_LOCUS2780</name>
</gene>
<comment type="catalytic activity">
    <reaction evidence="6">
        <text>cis-stilbene oxide + H2O = (1R,2R)-hydrobenzoin</text>
        <dbReference type="Rhea" id="RHEA:23900"/>
        <dbReference type="ChEBI" id="CHEBI:15377"/>
        <dbReference type="ChEBI" id="CHEBI:50004"/>
        <dbReference type="ChEBI" id="CHEBI:50014"/>
        <dbReference type="EC" id="3.3.2.9"/>
    </reaction>
</comment>
<dbReference type="PRINTS" id="PR00412">
    <property type="entry name" value="EPOXHYDRLASE"/>
</dbReference>
<dbReference type="Proteomes" id="UP001642540">
    <property type="component" value="Unassembled WGS sequence"/>
</dbReference>
<evidence type="ECO:0000256" key="7">
    <source>
        <dbReference type="SAM" id="Phobius"/>
    </source>
</evidence>
<protein>
    <recommendedName>
        <fullName evidence="6">Epoxide hydrolase</fullName>
        <ecNumber evidence="6">3.3.2.9</ecNumber>
    </recommendedName>
</protein>
<feature type="domain" description="Epoxide hydrolase N-terminal" evidence="8">
    <location>
        <begin position="55"/>
        <end position="169"/>
    </location>
</feature>
<comment type="caution">
    <text evidence="9">The sequence shown here is derived from an EMBL/GenBank/DDBJ whole genome shotgun (WGS) entry which is preliminary data.</text>
</comment>
<comment type="subcellular location">
    <subcellularLocation>
        <location evidence="6">Endoplasmic reticulum membrane</location>
    </subcellularLocation>
    <subcellularLocation>
        <location evidence="2">Microsome membrane</location>
        <topology evidence="2">Single-pass membrane protein</topology>
    </subcellularLocation>
</comment>
<accession>A0ABP1PSS5</accession>
<evidence type="ECO:0000313" key="9">
    <source>
        <dbReference type="EMBL" id="CAL8074025.1"/>
    </source>
</evidence>
<comment type="similarity">
    <text evidence="3 6">Belongs to the peptidase S33 family.</text>
</comment>
<comment type="catalytic activity">
    <reaction evidence="1 6">
        <text>1-(4-methoxyphenyl)-N-methyl-N-[(3-methyloxetan-3-yl)methyl]methanamine + H2O = 2-{[(4-methoxybenzyl)(methyl)amino]methyl}-2-methylpropane-1,3-diol</text>
        <dbReference type="Rhea" id="RHEA:55764"/>
        <dbReference type="ChEBI" id="CHEBI:15377"/>
        <dbReference type="ChEBI" id="CHEBI:139161"/>
        <dbReference type="ChEBI" id="CHEBI:139164"/>
        <dbReference type="EC" id="3.3.2.9"/>
    </reaction>
</comment>
<name>A0ABP1PSS5_9HEXA</name>
<evidence type="ECO:0000256" key="2">
    <source>
        <dbReference type="ARBA" id="ARBA00004111"/>
    </source>
</evidence>
<keyword evidence="4 6" id="KW-0058">Aromatic hydrocarbons catabolism</keyword>
<dbReference type="InterPro" id="IPR000639">
    <property type="entry name" value="Epox_hydrolase-like"/>
</dbReference>
<keyword evidence="7" id="KW-0812">Transmembrane</keyword>
<feature type="transmembrane region" description="Helical" evidence="7">
    <location>
        <begin position="6"/>
        <end position="26"/>
    </location>
</feature>
<dbReference type="PIRSF" id="PIRSF001112">
    <property type="entry name" value="Epoxide_hydrolase"/>
    <property type="match status" value="1"/>
</dbReference>
<dbReference type="InterPro" id="IPR016292">
    <property type="entry name" value="Epoxide_hydrolase"/>
</dbReference>
<dbReference type="Gene3D" id="3.40.50.1820">
    <property type="entry name" value="alpha/beta hydrolase"/>
    <property type="match status" value="1"/>
</dbReference>
<reference evidence="9 10" key="1">
    <citation type="submission" date="2024-08" db="EMBL/GenBank/DDBJ databases">
        <authorList>
            <person name="Cucini C."/>
            <person name="Frati F."/>
        </authorList>
    </citation>
    <scope>NUCLEOTIDE SEQUENCE [LARGE SCALE GENOMIC DNA]</scope>
</reference>
<evidence type="ECO:0000259" key="8">
    <source>
        <dbReference type="Pfam" id="PF06441"/>
    </source>
</evidence>
<evidence type="ECO:0000256" key="6">
    <source>
        <dbReference type="PIRNR" id="PIRNR001112"/>
    </source>
</evidence>
<keyword evidence="7" id="KW-1133">Transmembrane helix</keyword>
<evidence type="ECO:0000313" key="10">
    <source>
        <dbReference type="Proteomes" id="UP001642540"/>
    </source>
</evidence>
<evidence type="ECO:0000256" key="4">
    <source>
        <dbReference type="ARBA" id="ARBA00022797"/>
    </source>
</evidence>
<dbReference type="InterPro" id="IPR029058">
    <property type="entry name" value="AB_hydrolase_fold"/>
</dbReference>
<keyword evidence="10" id="KW-1185">Reference proteome</keyword>
<evidence type="ECO:0000256" key="1">
    <source>
        <dbReference type="ARBA" id="ARBA00000221"/>
    </source>
</evidence>
<dbReference type="InterPro" id="IPR010497">
    <property type="entry name" value="Epoxide_hydro_N"/>
</dbReference>
<dbReference type="SUPFAM" id="SSF53474">
    <property type="entry name" value="alpha/beta-Hydrolases"/>
    <property type="match status" value="1"/>
</dbReference>
<dbReference type="EC" id="3.3.2.9" evidence="6"/>
<keyword evidence="6" id="KW-0256">Endoplasmic reticulum</keyword>
<dbReference type="PANTHER" id="PTHR21661:SF35">
    <property type="entry name" value="EPOXIDE HYDROLASE"/>
    <property type="match status" value="1"/>
</dbReference>
<evidence type="ECO:0000256" key="5">
    <source>
        <dbReference type="ARBA" id="ARBA00022801"/>
    </source>
</evidence>